<feature type="transmembrane region" description="Helical" evidence="12">
    <location>
        <begin position="222"/>
        <end position="245"/>
    </location>
</feature>
<evidence type="ECO:0000256" key="6">
    <source>
        <dbReference type="ARBA" id="ARBA00022679"/>
    </source>
</evidence>
<dbReference type="InterPro" id="IPR011006">
    <property type="entry name" value="CheY-like_superfamily"/>
</dbReference>
<evidence type="ECO:0000313" key="17">
    <source>
        <dbReference type="Proteomes" id="UP000548867"/>
    </source>
</evidence>
<dbReference type="RefSeq" id="WP_183627359.1">
    <property type="nucleotide sequence ID" value="NZ_JACIDX010000014.1"/>
</dbReference>
<dbReference type="InterPro" id="IPR001789">
    <property type="entry name" value="Sig_transdc_resp-reg_receiver"/>
</dbReference>
<dbReference type="SMART" id="SM00387">
    <property type="entry name" value="HATPase_c"/>
    <property type="match status" value="1"/>
</dbReference>
<dbReference type="GO" id="GO:0022857">
    <property type="term" value="F:transmembrane transporter activity"/>
    <property type="evidence" value="ECO:0007669"/>
    <property type="project" value="InterPro"/>
</dbReference>
<comment type="caution">
    <text evidence="16">The sequence shown here is derived from an EMBL/GenBank/DDBJ whole genome shotgun (WGS) entry which is preliminary data.</text>
</comment>
<dbReference type="Gene3D" id="3.30.565.10">
    <property type="entry name" value="Histidine kinase-like ATPase, C-terminal domain"/>
    <property type="match status" value="1"/>
</dbReference>
<dbReference type="Pfam" id="PF00512">
    <property type="entry name" value="HisKA"/>
    <property type="match status" value="1"/>
</dbReference>
<dbReference type="SUPFAM" id="SSF55874">
    <property type="entry name" value="ATPase domain of HSP90 chaperone/DNA topoisomerase II/histidine kinase"/>
    <property type="match status" value="1"/>
</dbReference>
<dbReference type="CDD" id="cd00082">
    <property type="entry name" value="HisKA"/>
    <property type="match status" value="1"/>
</dbReference>
<dbReference type="CDD" id="cd00075">
    <property type="entry name" value="HATPase"/>
    <property type="match status" value="1"/>
</dbReference>
<sequence length="1115" mass="118392">MLGARVLVLAVMLYLGALAWVGWRADRVSGRDDRRWRGLRYGLSLATLCSAWTYFGAVGDASGGSWLFVANALGPVLALTVFAPVWRRIAVLAKQENVGSLADFLAARFGKSRPLGIVVTLVATVGTLPYIALQLAVLRQVWAYAAGREETASVTAWPLFLALVAMTIVFGTRSPNLTRHARGFVSMIAVESLVKLSGLLAVAGFCLWSLGGMRPLAHLPPFQGGSLSTFLILTFLCTVTSFTLPRQFHLGFVALERTEDIAGARWSVPAYFGLWVLATMVIAGGIRGGLGVGGVSPYLQMLAMPAARGDYGIALLAWLGGVSAGGAMVVVELTAISAMVSNEIVLPLLHGRLRERLLMRPDHDGVGGEILLVRRITVVAVALLAWAYYIGVKSIEGPTELGLTALTAFAQLVPPLIGGIYWRRGHAHGALAGVCAGVAVWAVAIAAPAFFAAPDMGADVWMALRGGLARWAILLSLVVNIACYVGFSLLARPRLIDLIQASSFVAAADPARDSGRLAIDASLGDLRRLLRQFLGEEEAGRAVLDIAMAARRGAIGDDQPVSPNMVRAAERVLAGVIGASSARNVVAIALASGERDATEIGRLLDEAGHAVHFSRELLQTTLESLPQGVCVVDDEALVVAWNARFFALLGLTGQGMNHQGLHMGRSLEDALAQAGEAAMAATGWRAAQATGKALAQELALNDGRVVSLAGRALAGGDYLLILTDITEQKQAEQMLESRVEERTAALNEARRQAEQASGSQRRFVAAASHDLVQPMHAARLFIGNALLSADDPEQRDLLTKADQAVEGAHRLLHALLKLSQLELGALKPQPQPVDAGALLLSLGDEFEPMAKARHLQLVILPTARWIRTDRDLLRSILQNLIVNALRYTPHGRVVVLARVRADHLRLEVRDSGVGIADEQLPAAFREFTRLAQGQDMAEGAGLGLSIVARIAQALGHGIEVASRPGRGSTFAVSVPLTAPAPRLVPAPAPAFDLGGMSVLCLDDDEDVLAGTSALIARWGAQVTPCASIAAVPQDGRWDVAIADYKLGARESDGDGLSLLRAIADRCGARILMTATPEPGWAETLPREGIHLMAKPLPPLALRSLLGRERERLISG</sequence>
<dbReference type="Gene3D" id="3.40.50.2300">
    <property type="match status" value="1"/>
</dbReference>
<gene>
    <name evidence="16" type="ORF">GGR38_003441</name>
</gene>
<dbReference type="Gene3D" id="1.10.287.130">
    <property type="match status" value="1"/>
</dbReference>
<dbReference type="AlphaFoldDB" id="A0A7W6CH66"/>
<feature type="transmembrane region" description="Helical" evidence="12">
    <location>
        <begin position="154"/>
        <end position="172"/>
    </location>
</feature>
<feature type="transmembrane region" description="Helical" evidence="12">
    <location>
        <begin position="429"/>
        <end position="451"/>
    </location>
</feature>
<feature type="transmembrane region" description="Helical" evidence="12">
    <location>
        <begin position="266"/>
        <end position="286"/>
    </location>
</feature>
<dbReference type="FunFam" id="3.30.565.10:FF:000049">
    <property type="entry name" value="Two-component sensor histidine kinase"/>
    <property type="match status" value="1"/>
</dbReference>
<evidence type="ECO:0000256" key="12">
    <source>
        <dbReference type="SAM" id="Phobius"/>
    </source>
</evidence>
<keyword evidence="6" id="KW-0808">Transferase</keyword>
<feature type="domain" description="PAS" evidence="15">
    <location>
        <begin position="614"/>
        <end position="652"/>
    </location>
</feature>
<dbReference type="Proteomes" id="UP000548867">
    <property type="component" value="Unassembled WGS sequence"/>
</dbReference>
<feature type="transmembrane region" description="Helical" evidence="12">
    <location>
        <begin position="115"/>
        <end position="142"/>
    </location>
</feature>
<dbReference type="EC" id="2.7.13.3" evidence="4"/>
<evidence type="ECO:0000256" key="2">
    <source>
        <dbReference type="ARBA" id="ARBA00004141"/>
    </source>
</evidence>
<evidence type="ECO:0000259" key="14">
    <source>
        <dbReference type="PROSITE" id="PS50110"/>
    </source>
</evidence>
<dbReference type="InterPro" id="IPR035965">
    <property type="entry name" value="PAS-like_dom_sf"/>
</dbReference>
<organism evidence="16 17">
    <name type="scientific">Novosphingobium sediminicola</name>
    <dbReference type="NCBI Taxonomy" id="563162"/>
    <lineage>
        <taxon>Bacteria</taxon>
        <taxon>Pseudomonadati</taxon>
        <taxon>Pseudomonadota</taxon>
        <taxon>Alphaproteobacteria</taxon>
        <taxon>Sphingomonadales</taxon>
        <taxon>Sphingomonadaceae</taxon>
        <taxon>Novosphingobium</taxon>
    </lineage>
</organism>
<keyword evidence="5 11" id="KW-0597">Phosphoprotein</keyword>
<feature type="transmembrane region" description="Helical" evidence="12">
    <location>
        <begin position="184"/>
        <end position="210"/>
    </location>
</feature>
<dbReference type="EMBL" id="JACIDX010000014">
    <property type="protein sequence ID" value="MBB3956476.1"/>
    <property type="molecule type" value="Genomic_DNA"/>
</dbReference>
<feature type="transmembrane region" description="Helical" evidence="12">
    <location>
        <begin position="38"/>
        <end position="57"/>
    </location>
</feature>
<evidence type="ECO:0000256" key="7">
    <source>
        <dbReference type="ARBA" id="ARBA00022692"/>
    </source>
</evidence>
<comment type="subcellular location">
    <subcellularLocation>
        <location evidence="2">Membrane</location>
        <topology evidence="2">Multi-pass membrane protein</topology>
    </subcellularLocation>
</comment>
<comment type="similarity">
    <text evidence="3">Belongs to the sodium:solute symporter (SSF) (TC 2.A.21) family.</text>
</comment>
<dbReference type="InterPro" id="IPR005467">
    <property type="entry name" value="His_kinase_dom"/>
</dbReference>
<dbReference type="PRINTS" id="PR00344">
    <property type="entry name" value="BCTRLSENSOR"/>
</dbReference>
<dbReference type="PANTHER" id="PTHR43047:SF9">
    <property type="entry name" value="HISTIDINE KINASE"/>
    <property type="match status" value="1"/>
</dbReference>
<keyword evidence="10 12" id="KW-0472">Membrane</keyword>
<dbReference type="PROSITE" id="PS50283">
    <property type="entry name" value="NA_SOLUT_SYMP_3"/>
    <property type="match status" value="1"/>
</dbReference>
<comment type="catalytic activity">
    <reaction evidence="1">
        <text>ATP + protein L-histidine = ADP + protein N-phospho-L-histidine.</text>
        <dbReference type="EC" id="2.7.13.3"/>
    </reaction>
</comment>
<dbReference type="InterPro" id="IPR000014">
    <property type="entry name" value="PAS"/>
</dbReference>
<reference evidence="16 17" key="1">
    <citation type="submission" date="2020-08" db="EMBL/GenBank/DDBJ databases">
        <title>Genomic Encyclopedia of Type Strains, Phase IV (KMG-IV): sequencing the most valuable type-strain genomes for metagenomic binning, comparative biology and taxonomic classification.</title>
        <authorList>
            <person name="Goeker M."/>
        </authorList>
    </citation>
    <scope>NUCLEOTIDE SEQUENCE [LARGE SCALE GENOMIC DNA]</scope>
    <source>
        <strain evidence="16 17">DSM 27057</strain>
    </source>
</reference>
<evidence type="ECO:0000256" key="4">
    <source>
        <dbReference type="ARBA" id="ARBA00012438"/>
    </source>
</evidence>
<feature type="transmembrane region" description="Helical" evidence="12">
    <location>
        <begin position="63"/>
        <end position="86"/>
    </location>
</feature>
<feature type="transmembrane region" description="Helical" evidence="12">
    <location>
        <begin position="401"/>
        <end position="422"/>
    </location>
</feature>
<dbReference type="InterPro" id="IPR036890">
    <property type="entry name" value="HATPase_C_sf"/>
</dbReference>
<evidence type="ECO:0000259" key="15">
    <source>
        <dbReference type="PROSITE" id="PS50112"/>
    </source>
</evidence>
<feature type="modified residue" description="4-aspartylphosphate" evidence="11">
    <location>
        <position position="1043"/>
    </location>
</feature>
<dbReference type="GO" id="GO:0000155">
    <property type="term" value="F:phosphorelay sensor kinase activity"/>
    <property type="evidence" value="ECO:0007669"/>
    <property type="project" value="InterPro"/>
</dbReference>
<dbReference type="InterPro" id="IPR036097">
    <property type="entry name" value="HisK_dim/P_sf"/>
</dbReference>
<dbReference type="InterPro" id="IPR003594">
    <property type="entry name" value="HATPase_dom"/>
</dbReference>
<feature type="domain" description="Histidine kinase" evidence="13">
    <location>
        <begin position="766"/>
        <end position="978"/>
    </location>
</feature>
<keyword evidence="9 12" id="KW-1133">Transmembrane helix</keyword>
<dbReference type="PROSITE" id="PS50109">
    <property type="entry name" value="HIS_KIN"/>
    <property type="match status" value="1"/>
</dbReference>
<dbReference type="PANTHER" id="PTHR43047">
    <property type="entry name" value="TWO-COMPONENT HISTIDINE PROTEIN KINASE"/>
    <property type="match status" value="1"/>
</dbReference>
<keyword evidence="17" id="KW-1185">Reference proteome</keyword>
<keyword evidence="7 12" id="KW-0812">Transmembrane</keyword>
<evidence type="ECO:0000313" key="16">
    <source>
        <dbReference type="EMBL" id="MBB3956476.1"/>
    </source>
</evidence>
<dbReference type="GO" id="GO:0009927">
    <property type="term" value="F:histidine phosphotransfer kinase activity"/>
    <property type="evidence" value="ECO:0007669"/>
    <property type="project" value="TreeGrafter"/>
</dbReference>
<evidence type="ECO:0000256" key="10">
    <source>
        <dbReference type="ARBA" id="ARBA00023136"/>
    </source>
</evidence>
<evidence type="ECO:0000256" key="9">
    <source>
        <dbReference type="ARBA" id="ARBA00022989"/>
    </source>
</evidence>
<dbReference type="SMART" id="SM00388">
    <property type="entry name" value="HisKA"/>
    <property type="match status" value="1"/>
</dbReference>
<evidence type="ECO:0000256" key="1">
    <source>
        <dbReference type="ARBA" id="ARBA00000085"/>
    </source>
</evidence>
<dbReference type="InterPro" id="IPR038377">
    <property type="entry name" value="Na/Glc_symporter_sf"/>
</dbReference>
<dbReference type="InterPro" id="IPR004358">
    <property type="entry name" value="Sig_transdc_His_kin-like_C"/>
</dbReference>
<dbReference type="Pfam" id="PF02518">
    <property type="entry name" value="HATPase_c"/>
    <property type="match status" value="1"/>
</dbReference>
<dbReference type="GO" id="GO:0005886">
    <property type="term" value="C:plasma membrane"/>
    <property type="evidence" value="ECO:0007669"/>
    <property type="project" value="TreeGrafter"/>
</dbReference>
<dbReference type="Pfam" id="PF12860">
    <property type="entry name" value="PAS_7"/>
    <property type="match status" value="1"/>
</dbReference>
<evidence type="ECO:0000256" key="5">
    <source>
        <dbReference type="ARBA" id="ARBA00022553"/>
    </source>
</evidence>
<keyword evidence="8 16" id="KW-0418">Kinase</keyword>
<dbReference type="SUPFAM" id="SSF52172">
    <property type="entry name" value="CheY-like"/>
    <property type="match status" value="1"/>
</dbReference>
<evidence type="ECO:0000259" key="13">
    <source>
        <dbReference type="PROSITE" id="PS50109"/>
    </source>
</evidence>
<proteinExistence type="inferred from homology"/>
<dbReference type="Gene3D" id="1.20.1730.10">
    <property type="entry name" value="Sodium/glucose cotransporter"/>
    <property type="match status" value="1"/>
</dbReference>
<dbReference type="InterPro" id="IPR003661">
    <property type="entry name" value="HisK_dim/P_dom"/>
</dbReference>
<dbReference type="SUPFAM" id="SSF55785">
    <property type="entry name" value="PYP-like sensor domain (PAS domain)"/>
    <property type="match status" value="1"/>
</dbReference>
<feature type="transmembrane region" description="Helical" evidence="12">
    <location>
        <begin position="471"/>
        <end position="491"/>
    </location>
</feature>
<accession>A0A7W6CH66</accession>
<evidence type="ECO:0000256" key="11">
    <source>
        <dbReference type="PROSITE-ProRule" id="PRU00169"/>
    </source>
</evidence>
<feature type="transmembrane region" description="Helical" evidence="12">
    <location>
        <begin position="370"/>
        <end position="389"/>
    </location>
</feature>
<evidence type="ECO:0000256" key="3">
    <source>
        <dbReference type="ARBA" id="ARBA00006434"/>
    </source>
</evidence>
<dbReference type="SUPFAM" id="SSF47384">
    <property type="entry name" value="Homodimeric domain of signal transducing histidine kinase"/>
    <property type="match status" value="1"/>
</dbReference>
<protein>
    <recommendedName>
        <fullName evidence="4">histidine kinase</fullName>
        <ecNumber evidence="4">2.7.13.3</ecNumber>
    </recommendedName>
</protein>
<dbReference type="Gene3D" id="3.30.450.20">
    <property type="entry name" value="PAS domain"/>
    <property type="match status" value="1"/>
</dbReference>
<name>A0A7W6CH66_9SPHN</name>
<feature type="domain" description="Response regulatory" evidence="14">
    <location>
        <begin position="997"/>
        <end position="1109"/>
    </location>
</feature>
<evidence type="ECO:0000256" key="8">
    <source>
        <dbReference type="ARBA" id="ARBA00022777"/>
    </source>
</evidence>
<dbReference type="PROSITE" id="PS50112">
    <property type="entry name" value="PAS"/>
    <property type="match status" value="1"/>
</dbReference>
<feature type="transmembrane region" description="Helical" evidence="12">
    <location>
        <begin position="6"/>
        <end position="26"/>
    </location>
</feature>
<dbReference type="InterPro" id="IPR001734">
    <property type="entry name" value="Na/solute_symporter"/>
</dbReference>
<dbReference type="PROSITE" id="PS50110">
    <property type="entry name" value="RESPONSE_REGULATORY"/>
    <property type="match status" value="1"/>
</dbReference>